<comment type="caution">
    <text evidence="2">The sequence shown here is derived from an EMBL/GenBank/DDBJ whole genome shotgun (WGS) entry which is preliminary data.</text>
</comment>
<keyword evidence="1" id="KW-0472">Membrane</keyword>
<feature type="transmembrane region" description="Helical" evidence="1">
    <location>
        <begin position="147"/>
        <end position="168"/>
    </location>
</feature>
<accession>A0AAI9F119</accession>
<organism evidence="2 3">
    <name type="scientific">Caminibacter mediatlanticus TB-2</name>
    <dbReference type="NCBI Taxonomy" id="391592"/>
    <lineage>
        <taxon>Bacteria</taxon>
        <taxon>Pseudomonadati</taxon>
        <taxon>Campylobacterota</taxon>
        <taxon>Epsilonproteobacteria</taxon>
        <taxon>Nautiliales</taxon>
        <taxon>Nautiliaceae</taxon>
        <taxon>Caminibacter</taxon>
    </lineage>
</organism>
<evidence type="ECO:0000313" key="2">
    <source>
        <dbReference type="EMBL" id="EDM23252.1"/>
    </source>
</evidence>
<gene>
    <name evidence="2" type="ORF">CMTB2_06126</name>
</gene>
<dbReference type="RefSeq" id="WP_007475019.1">
    <property type="nucleotide sequence ID" value="NZ_ABCJ01000007.1"/>
</dbReference>
<evidence type="ECO:0008006" key="4">
    <source>
        <dbReference type="Google" id="ProtNLM"/>
    </source>
</evidence>
<reference evidence="2 3" key="1">
    <citation type="journal article" date="2011" name="Stand. Genomic Sci.">
        <title>Draft genome sequence of Caminibacter mediatlanticus strain TB-2, an epsilonproteobacterium isolated from a deep-sea hydrothermal vent.</title>
        <authorList>
            <person name="Giovannelli D."/>
            <person name="Ferriera S."/>
            <person name="Johnson J."/>
            <person name="Kravitz S."/>
            <person name="Perez-Rodriguez I."/>
            <person name="Ricci J."/>
            <person name="O'Brien C."/>
            <person name="Voordeckers J.W."/>
            <person name="Bini E."/>
            <person name="Vetriani C."/>
        </authorList>
    </citation>
    <scope>NUCLEOTIDE SEQUENCE [LARGE SCALE GENOMIC DNA]</scope>
    <source>
        <strain evidence="2 3">TB-2</strain>
    </source>
</reference>
<feature type="transmembrane region" description="Helical" evidence="1">
    <location>
        <begin position="222"/>
        <end position="243"/>
    </location>
</feature>
<dbReference type="AlphaFoldDB" id="A0AAI9F119"/>
<evidence type="ECO:0000256" key="1">
    <source>
        <dbReference type="SAM" id="Phobius"/>
    </source>
</evidence>
<dbReference type="SUPFAM" id="SSF103190">
    <property type="entry name" value="Sensory domain-like"/>
    <property type="match status" value="1"/>
</dbReference>
<dbReference type="Proteomes" id="UP000003288">
    <property type="component" value="Unassembled WGS sequence"/>
</dbReference>
<feature type="transmembrane region" description="Helical" evidence="1">
    <location>
        <begin position="180"/>
        <end position="201"/>
    </location>
</feature>
<evidence type="ECO:0000313" key="3">
    <source>
        <dbReference type="Proteomes" id="UP000003288"/>
    </source>
</evidence>
<protein>
    <recommendedName>
        <fullName evidence="4">General glycosylation pathway protein</fullName>
    </recommendedName>
</protein>
<dbReference type="EMBL" id="ABCJ01000007">
    <property type="protein sequence ID" value="EDM23252.1"/>
    <property type="molecule type" value="Genomic_DNA"/>
</dbReference>
<keyword evidence="1" id="KW-0812">Transmembrane</keyword>
<keyword evidence="1" id="KW-1133">Transmembrane helix</keyword>
<dbReference type="InterPro" id="IPR029151">
    <property type="entry name" value="Sensor-like_sf"/>
</dbReference>
<name>A0AAI9F119_9BACT</name>
<feature type="transmembrane region" description="Helical" evidence="1">
    <location>
        <begin position="255"/>
        <end position="274"/>
    </location>
</feature>
<sequence>MNELIEIYLQHKDKIESFLKDTFLNNYNNLLQYEKNSFKELFSHFKSLELVYIIDDKTKKQISPNFYSNKIDKNAANISRAYLLNSIDFNDIYITKPYKSSATGNLCITLFIKEKDKIIALDFNLKRLLERLKLLESHEIFNNITKYFYLFAGSMLIVFAFSILSYSFYEIVTKIHKITIMSFFKPIIYITIAIAIFDLAKTLIEQEVLFKSFKKEELEKKTFIKFILSILIALAIETLMLVFKASLQNISYMQNALYLFIGISLLLFALTYFIKK</sequence>
<proteinExistence type="predicted"/>